<evidence type="ECO:0000313" key="10">
    <source>
        <dbReference type="Proteomes" id="UP000040453"/>
    </source>
</evidence>
<keyword evidence="10" id="KW-1185">Reference proteome</keyword>
<name>A0A0A1MX59_9BACI</name>
<dbReference type="RefSeq" id="WP_052485047.1">
    <property type="nucleotide sequence ID" value="NZ_CDGG01000001.1"/>
</dbReference>
<evidence type="ECO:0000313" key="9">
    <source>
        <dbReference type="EMBL" id="CEI83371.1"/>
    </source>
</evidence>
<evidence type="ECO:0000256" key="7">
    <source>
        <dbReference type="ARBA" id="ARBA00023180"/>
    </source>
</evidence>
<keyword evidence="5" id="KW-1133">Transmembrane helix</keyword>
<dbReference type="PANTHER" id="PTHR20961:SF38">
    <property type="entry name" value="PROTEIN O-LINKED-MANNOSE BETA-1,4-N-ACETYLGLUCOSAMINYLTRANSFERASE 2"/>
    <property type="match status" value="1"/>
</dbReference>
<keyword evidence="7" id="KW-0325">Glycoprotein</keyword>
<evidence type="ECO:0000259" key="8">
    <source>
        <dbReference type="Pfam" id="PF04577"/>
    </source>
</evidence>
<dbReference type="GO" id="GO:0016020">
    <property type="term" value="C:membrane"/>
    <property type="evidence" value="ECO:0007669"/>
    <property type="project" value="UniProtKB-SubCell"/>
</dbReference>
<organism evidence="9 10">
    <name type="scientific">Oceanobacillus oncorhynchi</name>
    <dbReference type="NCBI Taxonomy" id="545501"/>
    <lineage>
        <taxon>Bacteria</taxon>
        <taxon>Bacillati</taxon>
        <taxon>Bacillota</taxon>
        <taxon>Bacilli</taxon>
        <taxon>Bacillales</taxon>
        <taxon>Bacillaceae</taxon>
        <taxon>Oceanobacillus</taxon>
    </lineage>
</organism>
<feature type="domain" description="Glycosyltransferase 61 catalytic" evidence="8">
    <location>
        <begin position="135"/>
        <end position="307"/>
    </location>
</feature>
<protein>
    <recommendedName>
        <fullName evidence="8">Glycosyltransferase 61 catalytic domain-containing protein</fullName>
    </recommendedName>
</protein>
<proteinExistence type="predicted"/>
<dbReference type="InterPro" id="IPR049625">
    <property type="entry name" value="Glyco_transf_61_cat"/>
</dbReference>
<dbReference type="InterPro" id="IPR007657">
    <property type="entry name" value="Glycosyltransferase_61"/>
</dbReference>
<evidence type="ECO:0000256" key="4">
    <source>
        <dbReference type="ARBA" id="ARBA00022692"/>
    </source>
</evidence>
<dbReference type="OrthoDB" id="182122at2"/>
<evidence type="ECO:0000256" key="6">
    <source>
        <dbReference type="ARBA" id="ARBA00023136"/>
    </source>
</evidence>
<reference evidence="9 10" key="1">
    <citation type="submission" date="2014-11" db="EMBL/GenBank/DDBJ databases">
        <authorList>
            <person name="Urmite Genomes Urmite Genomes"/>
        </authorList>
    </citation>
    <scope>NUCLEOTIDE SEQUENCE [LARGE SCALE GENOMIC DNA]</scope>
    <source>
        <strain evidence="9 10">Oc5</strain>
    </source>
</reference>
<evidence type="ECO:0000256" key="2">
    <source>
        <dbReference type="ARBA" id="ARBA00022676"/>
    </source>
</evidence>
<evidence type="ECO:0000256" key="3">
    <source>
        <dbReference type="ARBA" id="ARBA00022679"/>
    </source>
</evidence>
<dbReference type="EMBL" id="CDGG01000001">
    <property type="protein sequence ID" value="CEI83371.1"/>
    <property type="molecule type" value="Genomic_DNA"/>
</dbReference>
<sequence>MVDLSIHTKDWLEKITPIADIHDFYKEFYTDETVTYTLPKGDSPEWVDWVKPPKFGERHKFDKAYVSKIENGSVWMCDKGEGMVYTLAPDNTYFHDMVFHLYWNYFEKIAVNSIPSASAYEGTLGVLAWAGHANYWHWLHDTLGRYHLLQLSGFKIDKYVLPPLTLPFQRETIKLLGIPEEKILQLTPGMHVKAEQLILPSVPFNAGTCVKWTIEFLRSALLKKDSYRSANPEKRIYISREDASWRKVANEGKLLELLTRKGFKKIVLSTLTVEEQIALFSSADVIISPNGAGLANLMFCQPRTKIIQLFTATSDEFIKIGQYLDLDYRFLKCRNANPVSTEHEVIKNLVVECKKGKPVFTRQEVIQNPVVDLKKIAEILKEEGID</sequence>
<comment type="subcellular location">
    <subcellularLocation>
        <location evidence="1">Membrane</location>
        <topology evidence="1">Single-pass membrane protein</topology>
    </subcellularLocation>
</comment>
<keyword evidence="6" id="KW-0472">Membrane</keyword>
<dbReference type="Pfam" id="PF04577">
    <property type="entry name" value="Glyco_transf_61"/>
    <property type="match status" value="1"/>
</dbReference>
<dbReference type="Proteomes" id="UP000040453">
    <property type="component" value="Unassembled WGS sequence"/>
</dbReference>
<gene>
    <name evidence="9" type="ORF">BN997_03278</name>
</gene>
<evidence type="ECO:0000256" key="5">
    <source>
        <dbReference type="ARBA" id="ARBA00022989"/>
    </source>
</evidence>
<evidence type="ECO:0000256" key="1">
    <source>
        <dbReference type="ARBA" id="ARBA00004167"/>
    </source>
</evidence>
<dbReference type="GO" id="GO:0016757">
    <property type="term" value="F:glycosyltransferase activity"/>
    <property type="evidence" value="ECO:0007669"/>
    <property type="project" value="UniProtKB-KW"/>
</dbReference>
<accession>A0A0A1MX59</accession>
<dbReference type="STRING" id="545501.BN997_03278"/>
<keyword evidence="4" id="KW-0812">Transmembrane</keyword>
<dbReference type="AlphaFoldDB" id="A0A0A1MX59"/>
<keyword evidence="2" id="KW-0328">Glycosyltransferase</keyword>
<dbReference type="PANTHER" id="PTHR20961">
    <property type="entry name" value="GLYCOSYLTRANSFERASE"/>
    <property type="match status" value="1"/>
</dbReference>
<keyword evidence="3" id="KW-0808">Transferase</keyword>